<dbReference type="Pfam" id="PF01464">
    <property type="entry name" value="SLT"/>
    <property type="match status" value="1"/>
</dbReference>
<keyword evidence="3" id="KW-1185">Reference proteome</keyword>
<dbReference type="CDD" id="cd16896">
    <property type="entry name" value="LT_Slt70-like"/>
    <property type="match status" value="1"/>
</dbReference>
<organism evidence="2 3">
    <name type="scientific">Formimonas warabiya</name>
    <dbReference type="NCBI Taxonomy" id="1761012"/>
    <lineage>
        <taxon>Bacteria</taxon>
        <taxon>Bacillati</taxon>
        <taxon>Bacillota</taxon>
        <taxon>Clostridia</taxon>
        <taxon>Eubacteriales</taxon>
        <taxon>Peptococcaceae</taxon>
        <taxon>Candidatus Formimonas</taxon>
    </lineage>
</organism>
<dbReference type="InterPro" id="IPR008258">
    <property type="entry name" value="Transglycosylase_SLT_dom_1"/>
</dbReference>
<name>A0A3G1L0X0_FORW1</name>
<proteinExistence type="predicted"/>
<dbReference type="InterPro" id="IPR023346">
    <property type="entry name" value="Lysozyme-like_dom_sf"/>
</dbReference>
<sequence>MVLRVRRLVRFFLILGILISLCYAVILSPPVQKLFYPIPHSEYVYQYSRNYQVDPLLVAAVIRAESRFSHTAESGSGARGLMQIMPETAEWAAQKLKIDFHSEMLFDPQYNIRIGCWYLRELQDTFPDNLAVVLAAYNAGQGNVSKWLEDGVWDGQLNHLEELPFPETRIYVQKVLKYYQRYQELYG</sequence>
<dbReference type="Proteomes" id="UP000323521">
    <property type="component" value="Chromosome"/>
</dbReference>
<reference evidence="2 3" key="1">
    <citation type="submission" date="2016-10" db="EMBL/GenBank/DDBJ databases">
        <title>Complete Genome Sequence of Peptococcaceae strain DCMF.</title>
        <authorList>
            <person name="Edwards R.J."/>
            <person name="Holland S.I."/>
            <person name="Deshpande N.P."/>
            <person name="Wong Y.K."/>
            <person name="Ertan H."/>
            <person name="Manefield M."/>
            <person name="Russell T.L."/>
            <person name="Lee M.J."/>
        </authorList>
    </citation>
    <scope>NUCLEOTIDE SEQUENCE [LARGE SCALE GENOMIC DNA]</scope>
    <source>
        <strain evidence="2 3">DCMF</strain>
    </source>
</reference>
<dbReference type="AlphaFoldDB" id="A0A3G1L0X0"/>
<evidence type="ECO:0000313" key="2">
    <source>
        <dbReference type="EMBL" id="ATW28310.1"/>
    </source>
</evidence>
<dbReference type="PANTHER" id="PTHR37423:SF5">
    <property type="entry name" value="SOLUBLE LYTIC MUREIN TRANSGLYCOSYLASE"/>
    <property type="match status" value="1"/>
</dbReference>
<gene>
    <name evidence="2" type="ORF">DCMF_02315</name>
</gene>
<accession>A0A3G1L0X0</accession>
<dbReference type="SUPFAM" id="SSF53955">
    <property type="entry name" value="Lysozyme-like"/>
    <property type="match status" value="1"/>
</dbReference>
<dbReference type="PANTHER" id="PTHR37423">
    <property type="entry name" value="SOLUBLE LYTIC MUREIN TRANSGLYCOSYLASE-RELATED"/>
    <property type="match status" value="1"/>
</dbReference>
<protein>
    <recommendedName>
        <fullName evidence="1">Transglycosylase SLT domain-containing protein</fullName>
    </recommendedName>
</protein>
<evidence type="ECO:0000259" key="1">
    <source>
        <dbReference type="Pfam" id="PF01464"/>
    </source>
</evidence>
<evidence type="ECO:0000313" key="3">
    <source>
        <dbReference type="Proteomes" id="UP000323521"/>
    </source>
</evidence>
<dbReference type="EMBL" id="CP017634">
    <property type="protein sequence ID" value="ATW28310.1"/>
    <property type="molecule type" value="Genomic_DNA"/>
</dbReference>
<dbReference type="KEGG" id="fwa:DCMF_02315"/>
<dbReference type="Gene3D" id="1.10.530.10">
    <property type="match status" value="1"/>
</dbReference>
<feature type="domain" description="Transglycosylase SLT" evidence="1">
    <location>
        <begin position="43"/>
        <end position="149"/>
    </location>
</feature>